<dbReference type="PANTHER" id="PTHR23507">
    <property type="entry name" value="ZGC:174356"/>
    <property type="match status" value="1"/>
</dbReference>
<keyword evidence="2 6" id="KW-0812">Transmembrane</keyword>
<feature type="transmembrane region" description="Helical" evidence="6">
    <location>
        <begin position="840"/>
        <end position="861"/>
    </location>
</feature>
<feature type="transmembrane region" description="Helical" evidence="6">
    <location>
        <begin position="802"/>
        <end position="828"/>
    </location>
</feature>
<keyword evidence="4 6" id="KW-0472">Membrane</keyword>
<gene>
    <name evidence="7" type="ORF">O3P69_014008</name>
</gene>
<proteinExistence type="predicted"/>
<dbReference type="InterPro" id="IPR036259">
    <property type="entry name" value="MFS_trans_sf"/>
</dbReference>
<feature type="transmembrane region" description="Helical" evidence="6">
    <location>
        <begin position="881"/>
        <end position="906"/>
    </location>
</feature>
<dbReference type="GO" id="GO:0016020">
    <property type="term" value="C:membrane"/>
    <property type="evidence" value="ECO:0007669"/>
    <property type="project" value="UniProtKB-SubCell"/>
</dbReference>
<evidence type="ECO:0000256" key="6">
    <source>
        <dbReference type="SAM" id="Phobius"/>
    </source>
</evidence>
<evidence type="ECO:0000256" key="4">
    <source>
        <dbReference type="ARBA" id="ARBA00023136"/>
    </source>
</evidence>
<feature type="region of interest" description="Disordered" evidence="5">
    <location>
        <begin position="72"/>
        <end position="91"/>
    </location>
</feature>
<dbReference type="Gene3D" id="1.20.1250.20">
    <property type="entry name" value="MFS general substrate transporter like domains"/>
    <property type="match status" value="1"/>
</dbReference>
<feature type="compositionally biased region" description="Low complexity" evidence="5">
    <location>
        <begin position="1004"/>
        <end position="1015"/>
    </location>
</feature>
<feature type="compositionally biased region" description="Low complexity" evidence="5">
    <location>
        <begin position="710"/>
        <end position="724"/>
    </location>
</feature>
<keyword evidence="8" id="KW-1185">Reference proteome</keyword>
<sequence>MDVKAELVLLIFTLNCVTLILVGKDLTRSRLCRDTYAHDSVCIAKSINTPIILNDTTSTIAHIKNTTNTSLSDVISPQLSPPLQRSPHLQPQQQPRQLFSSLLSKGEEEQVEDSHALSSLLPPGEPKFNKSLTWRHEDRSSRHVNVTQAVESSGLILTATFVSTSVVSSQVLGRWIDRWSRKSMMMLPLTGVVLWATCGLMVSAAPWIPFFLWFVGAGLCGLCGGFITLKTAVTTYALQAMARGDKMVKLALLQAAISLGVFAAYLCSCYLPANTHGEITDTFLGPATRVNAHNSTLSLARHAQREEEQEEQRERRHAGKIKIRIVDVVKDDDECDEDEKKGERHVQRKVQEEMKMVAGVVEEEEEEEEEERNDGYHEERMVEAAKEEDDKCDESEEEEEEKEGERYVGDHEGGMTETAKGDDKCAENEKGERRNEKEAVGEYDRNEKKEVKEEKEEEEEDESLSGMKKNTQENSAIEPGEIDRDEGHLIAYSTEEEKPQGMKIKQIRLESHGSSPSHHTITIASEDGNSVYGTPPEPSSHYGTPPSRTLSRHSLEAAEGVHQQAASASHHPPQACVPCCCHHGMQEDHFYYRRPRDYSIGLSSSAPSALQSTINVRDHEAPHNFQNEIQFKHRLGGYSSQQDSLMSLNVLLTPDSSRCFTLSCEGSHPSCSSSSEGCRHCHDVLREDEGYNFGAYASLDDMQSLSLPVSSNSDTLSLSNNPSSITRHPEIPPTTQNESMGEVSEGAGDRSSAPLTLASESSGEGDCCAGGAGRCRVCVGGGLFCRPVSVTFRRRAAGLRGIVVADVVAAFVISVVAAAVWEVTPLYLEAKMKWSLADWIPYLACRSGLGVVALVVLLPLLRRWWVLQDTTLGVLGGISSFTSSTLLSFLTSSSAVIPLALISGPLAQYLNVASASILVRLVGVNELGGVMMCLCTIEQLGMITGLLTFHYIFPLMLRCKMPGVTFISTGLLVTVPSVILGVLYFSLNLRQRISPRGTPSRQPSSLGGQRSASQQRSRHSSELGRNKTHNVNTSRVPQLSVL</sequence>
<comment type="caution">
    <text evidence="7">The sequence shown here is derived from an EMBL/GenBank/DDBJ whole genome shotgun (WGS) entry which is preliminary data.</text>
</comment>
<dbReference type="Proteomes" id="UP001487740">
    <property type="component" value="Unassembled WGS sequence"/>
</dbReference>
<feature type="compositionally biased region" description="Acidic residues" evidence="5">
    <location>
        <begin position="361"/>
        <end position="372"/>
    </location>
</feature>
<feature type="compositionally biased region" description="Acidic residues" evidence="5">
    <location>
        <begin position="390"/>
        <end position="402"/>
    </location>
</feature>
<evidence type="ECO:0000313" key="8">
    <source>
        <dbReference type="Proteomes" id="UP001487740"/>
    </source>
</evidence>
<comment type="subcellular location">
    <subcellularLocation>
        <location evidence="1">Membrane</location>
        <topology evidence="1">Multi-pass membrane protein</topology>
    </subcellularLocation>
</comment>
<feature type="region of interest" description="Disordered" evidence="5">
    <location>
        <begin position="710"/>
        <end position="758"/>
    </location>
</feature>
<feature type="transmembrane region" description="Helical" evidence="6">
    <location>
        <begin position="927"/>
        <end position="953"/>
    </location>
</feature>
<feature type="region of interest" description="Disordered" evidence="5">
    <location>
        <begin position="995"/>
        <end position="1042"/>
    </location>
</feature>
<dbReference type="PANTHER" id="PTHR23507:SF1">
    <property type="entry name" value="FI18259P1-RELATED"/>
    <property type="match status" value="1"/>
</dbReference>
<dbReference type="EMBL" id="JARAKH010000047">
    <property type="protein sequence ID" value="KAK8377748.1"/>
    <property type="molecule type" value="Genomic_DNA"/>
</dbReference>
<feature type="compositionally biased region" description="Basic and acidic residues" evidence="5">
    <location>
        <begin position="403"/>
        <end position="454"/>
    </location>
</feature>
<feature type="transmembrane region" description="Helical" evidence="6">
    <location>
        <begin position="965"/>
        <end position="987"/>
    </location>
</feature>
<feature type="compositionally biased region" description="Polar residues" evidence="5">
    <location>
        <begin position="1029"/>
        <end position="1042"/>
    </location>
</feature>
<evidence type="ECO:0000256" key="5">
    <source>
        <dbReference type="SAM" id="MobiDB-lite"/>
    </source>
</evidence>
<protein>
    <submittedName>
        <fullName evidence="7">Uncharacterized protein</fullName>
    </submittedName>
</protein>
<evidence type="ECO:0000256" key="2">
    <source>
        <dbReference type="ARBA" id="ARBA00022692"/>
    </source>
</evidence>
<feature type="transmembrane region" description="Helical" evidence="6">
    <location>
        <begin position="250"/>
        <end position="273"/>
    </location>
</feature>
<evidence type="ECO:0000256" key="3">
    <source>
        <dbReference type="ARBA" id="ARBA00022989"/>
    </source>
</evidence>
<accession>A0AAW0SRF2</accession>
<name>A0AAW0SRF2_SCYPA</name>
<feature type="compositionally biased region" description="Basic and acidic residues" evidence="5">
    <location>
        <begin position="373"/>
        <end position="389"/>
    </location>
</feature>
<feature type="region of interest" description="Disordered" evidence="5">
    <location>
        <begin position="510"/>
        <end position="550"/>
    </location>
</feature>
<dbReference type="GO" id="GO:0022857">
    <property type="term" value="F:transmembrane transporter activity"/>
    <property type="evidence" value="ECO:0007669"/>
    <property type="project" value="TreeGrafter"/>
</dbReference>
<feature type="transmembrane region" description="Helical" evidence="6">
    <location>
        <begin position="6"/>
        <end position="23"/>
    </location>
</feature>
<dbReference type="SUPFAM" id="SSF103473">
    <property type="entry name" value="MFS general substrate transporter"/>
    <property type="match status" value="1"/>
</dbReference>
<organism evidence="7 8">
    <name type="scientific">Scylla paramamosain</name>
    <name type="common">Mud crab</name>
    <dbReference type="NCBI Taxonomy" id="85552"/>
    <lineage>
        <taxon>Eukaryota</taxon>
        <taxon>Metazoa</taxon>
        <taxon>Ecdysozoa</taxon>
        <taxon>Arthropoda</taxon>
        <taxon>Crustacea</taxon>
        <taxon>Multicrustacea</taxon>
        <taxon>Malacostraca</taxon>
        <taxon>Eumalacostraca</taxon>
        <taxon>Eucarida</taxon>
        <taxon>Decapoda</taxon>
        <taxon>Pleocyemata</taxon>
        <taxon>Brachyura</taxon>
        <taxon>Eubrachyura</taxon>
        <taxon>Portunoidea</taxon>
        <taxon>Portunidae</taxon>
        <taxon>Portuninae</taxon>
        <taxon>Scylla</taxon>
    </lineage>
</organism>
<feature type="compositionally biased region" description="Polar residues" evidence="5">
    <location>
        <begin position="512"/>
        <end position="532"/>
    </location>
</feature>
<feature type="transmembrane region" description="Helical" evidence="6">
    <location>
        <begin position="210"/>
        <end position="229"/>
    </location>
</feature>
<evidence type="ECO:0000256" key="1">
    <source>
        <dbReference type="ARBA" id="ARBA00004141"/>
    </source>
</evidence>
<reference evidence="7 8" key="1">
    <citation type="submission" date="2023-03" db="EMBL/GenBank/DDBJ databases">
        <title>High-quality genome of Scylla paramamosain provides insights in environmental adaptation.</title>
        <authorList>
            <person name="Zhang L."/>
        </authorList>
    </citation>
    <scope>NUCLEOTIDE SEQUENCE [LARGE SCALE GENOMIC DNA]</scope>
    <source>
        <strain evidence="7">LZ_2023a</strain>
        <tissue evidence="7">Muscle</tissue>
    </source>
</reference>
<dbReference type="AlphaFoldDB" id="A0AAW0SRF2"/>
<evidence type="ECO:0000313" key="7">
    <source>
        <dbReference type="EMBL" id="KAK8377748.1"/>
    </source>
</evidence>
<keyword evidence="3 6" id="KW-1133">Transmembrane helix</keyword>
<feature type="region of interest" description="Disordered" evidence="5">
    <location>
        <begin position="358"/>
        <end position="485"/>
    </location>
</feature>
<feature type="compositionally biased region" description="Low complexity" evidence="5">
    <location>
        <begin position="76"/>
        <end position="91"/>
    </location>
</feature>
<feature type="transmembrane region" description="Helical" evidence="6">
    <location>
        <begin position="184"/>
        <end position="204"/>
    </location>
</feature>